<name>A0AA40G0E9_9HYME</name>
<protein>
    <submittedName>
        <fullName evidence="1">Uncharacterized protein</fullName>
    </submittedName>
</protein>
<comment type="caution">
    <text evidence="1">The sequence shown here is derived from an EMBL/GenBank/DDBJ whole genome shotgun (WGS) entry which is preliminary data.</text>
</comment>
<reference evidence="1" key="1">
    <citation type="submission" date="2021-10" db="EMBL/GenBank/DDBJ databases">
        <title>Melipona bicolor Genome sequencing and assembly.</title>
        <authorList>
            <person name="Araujo N.S."/>
            <person name="Arias M.C."/>
        </authorList>
    </citation>
    <scope>NUCLEOTIDE SEQUENCE</scope>
    <source>
        <strain evidence="1">USP_2M_L1-L4_2017</strain>
        <tissue evidence="1">Whole body</tissue>
    </source>
</reference>
<evidence type="ECO:0000313" key="1">
    <source>
        <dbReference type="EMBL" id="KAK1128620.1"/>
    </source>
</evidence>
<accession>A0AA40G0E9</accession>
<evidence type="ECO:0000313" key="2">
    <source>
        <dbReference type="Proteomes" id="UP001177670"/>
    </source>
</evidence>
<sequence length="54" mass="6018">MRKNTDRVGRRRALWDGSYEPRHTKGSGAVVVVWGSQEGGMSRIEAEDENGKVT</sequence>
<organism evidence="1 2">
    <name type="scientific">Melipona bicolor</name>
    <dbReference type="NCBI Taxonomy" id="60889"/>
    <lineage>
        <taxon>Eukaryota</taxon>
        <taxon>Metazoa</taxon>
        <taxon>Ecdysozoa</taxon>
        <taxon>Arthropoda</taxon>
        <taxon>Hexapoda</taxon>
        <taxon>Insecta</taxon>
        <taxon>Pterygota</taxon>
        <taxon>Neoptera</taxon>
        <taxon>Endopterygota</taxon>
        <taxon>Hymenoptera</taxon>
        <taxon>Apocrita</taxon>
        <taxon>Aculeata</taxon>
        <taxon>Apoidea</taxon>
        <taxon>Anthophila</taxon>
        <taxon>Apidae</taxon>
        <taxon>Melipona</taxon>
    </lineage>
</organism>
<dbReference type="AlphaFoldDB" id="A0AA40G0E9"/>
<proteinExistence type="predicted"/>
<dbReference type="Proteomes" id="UP001177670">
    <property type="component" value="Unassembled WGS sequence"/>
</dbReference>
<dbReference type="EMBL" id="JAHYIQ010000010">
    <property type="protein sequence ID" value="KAK1128620.1"/>
    <property type="molecule type" value="Genomic_DNA"/>
</dbReference>
<gene>
    <name evidence="1" type="ORF">K0M31_003078</name>
</gene>
<keyword evidence="2" id="KW-1185">Reference proteome</keyword>